<feature type="region of interest" description="Disordered" evidence="1">
    <location>
        <begin position="32"/>
        <end position="65"/>
    </location>
</feature>
<feature type="region of interest" description="Disordered" evidence="1">
    <location>
        <begin position="98"/>
        <end position="120"/>
    </location>
</feature>
<reference evidence="2 3" key="2">
    <citation type="journal article" date="2012" name="Open Biol.">
        <title>Characteristics of nucleosomes and linker DNA regions on the genome of the basidiomycete Mixia osmundae revealed by mono- and dinucleosome mapping.</title>
        <authorList>
            <person name="Nishida H."/>
            <person name="Kondo S."/>
            <person name="Matsumoto T."/>
            <person name="Suzuki Y."/>
            <person name="Yoshikawa H."/>
            <person name="Taylor T.D."/>
            <person name="Sugiyama J."/>
        </authorList>
    </citation>
    <scope>NUCLEOTIDE SEQUENCE [LARGE SCALE GENOMIC DNA]</scope>
    <source>
        <strain evidence="3">CBS 9802 / IAM 14324 / JCM 22182 / KY 12970</strain>
    </source>
</reference>
<proteinExistence type="predicted"/>
<dbReference type="Proteomes" id="UP000009131">
    <property type="component" value="Unassembled WGS sequence"/>
</dbReference>
<gene>
    <name evidence="2" type="primary">Mo06415</name>
    <name evidence="2" type="ORF">E5Q_06415</name>
</gene>
<dbReference type="InParanoid" id="G7EA52"/>
<reference evidence="2 3" key="1">
    <citation type="journal article" date="2011" name="J. Gen. Appl. Microbiol.">
        <title>Draft genome sequencing of the enigmatic basidiomycete Mixia osmundae.</title>
        <authorList>
            <person name="Nishida H."/>
            <person name="Nagatsuka Y."/>
            <person name="Sugiyama J."/>
        </authorList>
    </citation>
    <scope>NUCLEOTIDE SEQUENCE [LARGE SCALE GENOMIC DNA]</scope>
    <source>
        <strain evidence="3">CBS 9802 / IAM 14324 / JCM 22182 / KY 12970</strain>
    </source>
</reference>
<organism evidence="2 3">
    <name type="scientific">Mixia osmundae (strain CBS 9802 / IAM 14324 / JCM 22182 / KY 12970)</name>
    <dbReference type="NCBI Taxonomy" id="764103"/>
    <lineage>
        <taxon>Eukaryota</taxon>
        <taxon>Fungi</taxon>
        <taxon>Dikarya</taxon>
        <taxon>Basidiomycota</taxon>
        <taxon>Pucciniomycotina</taxon>
        <taxon>Mixiomycetes</taxon>
        <taxon>Mixiales</taxon>
        <taxon>Mixiaceae</taxon>
        <taxon>Mixia</taxon>
    </lineage>
</organism>
<dbReference type="EMBL" id="BABT02000229">
    <property type="protein sequence ID" value="GAA99712.1"/>
    <property type="molecule type" value="Genomic_DNA"/>
</dbReference>
<name>G7EA52_MIXOS</name>
<evidence type="ECO:0000256" key="1">
    <source>
        <dbReference type="SAM" id="MobiDB-lite"/>
    </source>
</evidence>
<evidence type="ECO:0000313" key="3">
    <source>
        <dbReference type="Proteomes" id="UP000009131"/>
    </source>
</evidence>
<keyword evidence="3" id="KW-1185">Reference proteome</keyword>
<dbReference type="AlphaFoldDB" id="G7EA52"/>
<dbReference type="HOGENOM" id="CLU_2050211_0_0_1"/>
<comment type="caution">
    <text evidence="2">The sequence shown here is derived from an EMBL/GenBank/DDBJ whole genome shotgun (WGS) entry which is preliminary data.</text>
</comment>
<dbReference type="RefSeq" id="XP_014566186.1">
    <property type="nucleotide sequence ID" value="XM_014710700.1"/>
</dbReference>
<protein>
    <submittedName>
        <fullName evidence="2">Uncharacterized protein</fullName>
    </submittedName>
</protein>
<accession>G7EA52</accession>
<evidence type="ECO:0000313" key="2">
    <source>
        <dbReference type="EMBL" id="GAA99712.1"/>
    </source>
</evidence>
<sequence>MHIRDDPMSQEDSLNAYMQTLLLRSLRSVRKERQTWSGADGDRGRGCRSEGVKSSRVESSIEPRASSDKLVRLQVTVTSDMTDHRSLANTRKLLFPRARPPSQEACKASSGLKTSLGFAS</sequence>